<protein>
    <submittedName>
        <fullName evidence="1">Uncharacterized protein</fullName>
    </submittedName>
</protein>
<sequence>MKMTVIVNDRGELVAAQQGSDSLRGQDAGLVAGPGQHLHVIDIPDEVKQHLADPKSFAERIQPLIPRV</sequence>
<dbReference type="AlphaFoldDB" id="A0A5E4XGD8"/>
<proteinExistence type="predicted"/>
<dbReference type="EMBL" id="CABPRZ010000017">
    <property type="protein sequence ID" value="VVE35444.1"/>
    <property type="molecule type" value="Genomic_DNA"/>
</dbReference>
<dbReference type="OrthoDB" id="8944615at2"/>
<keyword evidence="2" id="KW-1185">Reference proteome</keyword>
<accession>A0A5E4XGD8</accession>
<evidence type="ECO:0000313" key="2">
    <source>
        <dbReference type="Proteomes" id="UP000414233"/>
    </source>
</evidence>
<reference evidence="1 2" key="1">
    <citation type="submission" date="2019-08" db="EMBL/GenBank/DDBJ databases">
        <authorList>
            <person name="Peeters C."/>
        </authorList>
    </citation>
    <scope>NUCLEOTIDE SEQUENCE [LARGE SCALE GENOMIC DNA]</scope>
    <source>
        <strain evidence="1 2">LMG 30175</strain>
    </source>
</reference>
<dbReference type="RefSeq" id="WP_150698587.1">
    <property type="nucleotide sequence ID" value="NZ_CABPRZ010000017.1"/>
</dbReference>
<evidence type="ECO:0000313" key="1">
    <source>
        <dbReference type="EMBL" id="VVE35444.1"/>
    </source>
</evidence>
<name>A0A5E4XGD8_9BURK</name>
<gene>
    <name evidence="1" type="ORF">PTE30175_03776</name>
</gene>
<dbReference type="Proteomes" id="UP000414233">
    <property type="component" value="Unassembled WGS sequence"/>
</dbReference>
<organism evidence="1 2">
    <name type="scientific">Pandoraea terrae</name>
    <dbReference type="NCBI Taxonomy" id="1537710"/>
    <lineage>
        <taxon>Bacteria</taxon>
        <taxon>Pseudomonadati</taxon>
        <taxon>Pseudomonadota</taxon>
        <taxon>Betaproteobacteria</taxon>
        <taxon>Burkholderiales</taxon>
        <taxon>Burkholderiaceae</taxon>
        <taxon>Pandoraea</taxon>
    </lineage>
</organism>